<keyword evidence="3" id="KW-1185">Reference proteome</keyword>
<feature type="compositionally biased region" description="Polar residues" evidence="1">
    <location>
        <begin position="1"/>
        <end position="11"/>
    </location>
</feature>
<dbReference type="Proteomes" id="UP000824469">
    <property type="component" value="Unassembled WGS sequence"/>
</dbReference>
<proteinExistence type="predicted"/>
<dbReference type="EMBL" id="JAHRHJ020000003">
    <property type="protein sequence ID" value="KAH9322746.1"/>
    <property type="molecule type" value="Genomic_DNA"/>
</dbReference>
<evidence type="ECO:0000313" key="3">
    <source>
        <dbReference type="Proteomes" id="UP000824469"/>
    </source>
</evidence>
<feature type="non-terminal residue" evidence="2">
    <location>
        <position position="143"/>
    </location>
</feature>
<gene>
    <name evidence="2" type="ORF">KI387_017385</name>
</gene>
<sequence>RRIASESPSEDTPNKRELNSGSNNEGCGGNPDVSPAKRKNMFRNSEEKPLPTSSNLENCSREIQSSTASPYTEFSLGTPIMGFRAQAFMDATPSSGESEVAAEFLSHPPYQMWMNSYGEPKAETCEDCTHAGDNKDYPEMESG</sequence>
<evidence type="ECO:0000256" key="1">
    <source>
        <dbReference type="SAM" id="MobiDB-lite"/>
    </source>
</evidence>
<name>A0AA38LGA8_TAXCH</name>
<reference evidence="2 3" key="1">
    <citation type="journal article" date="2021" name="Nat. Plants">
        <title>The Taxus genome provides insights into paclitaxel biosynthesis.</title>
        <authorList>
            <person name="Xiong X."/>
            <person name="Gou J."/>
            <person name="Liao Q."/>
            <person name="Li Y."/>
            <person name="Zhou Q."/>
            <person name="Bi G."/>
            <person name="Li C."/>
            <person name="Du R."/>
            <person name="Wang X."/>
            <person name="Sun T."/>
            <person name="Guo L."/>
            <person name="Liang H."/>
            <person name="Lu P."/>
            <person name="Wu Y."/>
            <person name="Zhang Z."/>
            <person name="Ro D.K."/>
            <person name="Shang Y."/>
            <person name="Huang S."/>
            <person name="Yan J."/>
        </authorList>
    </citation>
    <scope>NUCLEOTIDE SEQUENCE [LARGE SCALE GENOMIC DNA]</scope>
    <source>
        <strain evidence="2">Ta-2019</strain>
    </source>
</reference>
<dbReference type="AlphaFoldDB" id="A0AA38LGA8"/>
<feature type="region of interest" description="Disordered" evidence="1">
    <location>
        <begin position="1"/>
        <end position="74"/>
    </location>
</feature>
<organism evidence="2 3">
    <name type="scientific">Taxus chinensis</name>
    <name type="common">Chinese yew</name>
    <name type="synonym">Taxus wallichiana var. chinensis</name>
    <dbReference type="NCBI Taxonomy" id="29808"/>
    <lineage>
        <taxon>Eukaryota</taxon>
        <taxon>Viridiplantae</taxon>
        <taxon>Streptophyta</taxon>
        <taxon>Embryophyta</taxon>
        <taxon>Tracheophyta</taxon>
        <taxon>Spermatophyta</taxon>
        <taxon>Pinopsida</taxon>
        <taxon>Pinidae</taxon>
        <taxon>Conifers II</taxon>
        <taxon>Cupressales</taxon>
        <taxon>Taxaceae</taxon>
        <taxon>Taxus</taxon>
    </lineage>
</organism>
<accession>A0AA38LGA8</accession>
<feature type="non-terminal residue" evidence="2">
    <location>
        <position position="1"/>
    </location>
</feature>
<evidence type="ECO:0000313" key="2">
    <source>
        <dbReference type="EMBL" id="KAH9322746.1"/>
    </source>
</evidence>
<comment type="caution">
    <text evidence="2">The sequence shown here is derived from an EMBL/GenBank/DDBJ whole genome shotgun (WGS) entry which is preliminary data.</text>
</comment>
<feature type="compositionally biased region" description="Polar residues" evidence="1">
    <location>
        <begin position="51"/>
        <end position="72"/>
    </location>
</feature>
<protein>
    <submittedName>
        <fullName evidence="2">Uncharacterized protein</fullName>
    </submittedName>
</protein>